<accession>A0A7J8S1D9</accession>
<sequence>MSSALLVVFLRQVWYISPRCKIQWQISGIH</sequence>
<reference evidence="1 2" key="1">
    <citation type="journal article" date="2019" name="Genome Biol. Evol.">
        <title>Insights into the evolution of the New World diploid cottons (Gossypium, subgenus Houzingenia) based on genome sequencing.</title>
        <authorList>
            <person name="Grover C.E."/>
            <person name="Arick M.A. 2nd"/>
            <person name="Thrash A."/>
            <person name="Conover J.L."/>
            <person name="Sanders W.S."/>
            <person name="Peterson D.G."/>
            <person name="Frelichowski J.E."/>
            <person name="Scheffler J.A."/>
            <person name="Scheffler B.E."/>
            <person name="Wendel J.F."/>
        </authorList>
    </citation>
    <scope>NUCLEOTIDE SEQUENCE [LARGE SCALE GENOMIC DNA]</scope>
    <source>
        <strain evidence="1">27</strain>
        <tissue evidence="1">Leaf</tissue>
    </source>
</reference>
<organism evidence="1 2">
    <name type="scientific">Gossypium davidsonii</name>
    <name type="common">Davidson's cotton</name>
    <name type="synonym">Gossypium klotzschianum subsp. davidsonii</name>
    <dbReference type="NCBI Taxonomy" id="34287"/>
    <lineage>
        <taxon>Eukaryota</taxon>
        <taxon>Viridiplantae</taxon>
        <taxon>Streptophyta</taxon>
        <taxon>Embryophyta</taxon>
        <taxon>Tracheophyta</taxon>
        <taxon>Spermatophyta</taxon>
        <taxon>Magnoliopsida</taxon>
        <taxon>eudicotyledons</taxon>
        <taxon>Gunneridae</taxon>
        <taxon>Pentapetalae</taxon>
        <taxon>rosids</taxon>
        <taxon>malvids</taxon>
        <taxon>Malvales</taxon>
        <taxon>Malvaceae</taxon>
        <taxon>Malvoideae</taxon>
        <taxon>Gossypium</taxon>
    </lineage>
</organism>
<comment type="caution">
    <text evidence="1">The sequence shown here is derived from an EMBL/GenBank/DDBJ whole genome shotgun (WGS) entry which is preliminary data.</text>
</comment>
<dbReference type="AlphaFoldDB" id="A0A7J8S1D9"/>
<evidence type="ECO:0000313" key="2">
    <source>
        <dbReference type="Proteomes" id="UP000593561"/>
    </source>
</evidence>
<name>A0A7J8S1D9_GOSDV</name>
<protein>
    <submittedName>
        <fullName evidence="1">Uncharacterized protein</fullName>
    </submittedName>
</protein>
<gene>
    <name evidence="1" type="ORF">Godav_005705</name>
</gene>
<keyword evidence="2" id="KW-1185">Reference proteome</keyword>
<evidence type="ECO:0000313" key="1">
    <source>
        <dbReference type="EMBL" id="MBA0619917.1"/>
    </source>
</evidence>
<dbReference type="Proteomes" id="UP000593561">
    <property type="component" value="Unassembled WGS sequence"/>
</dbReference>
<proteinExistence type="predicted"/>
<dbReference type="EMBL" id="JABFAC010000008">
    <property type="protein sequence ID" value="MBA0619917.1"/>
    <property type="molecule type" value="Genomic_DNA"/>
</dbReference>